<evidence type="ECO:0000256" key="7">
    <source>
        <dbReference type="PIRSR" id="PIRSR005091-2"/>
    </source>
</evidence>
<dbReference type="PANTHER" id="PTHR47371:SF3">
    <property type="entry name" value="PHOSPHOGLYCEROL TRANSFERASE I"/>
    <property type="match status" value="1"/>
</dbReference>
<dbReference type="GO" id="GO:0046872">
    <property type="term" value="F:metal ion binding"/>
    <property type="evidence" value="ECO:0007669"/>
    <property type="project" value="UniProtKB-KW"/>
</dbReference>
<feature type="transmembrane region" description="Helical" evidence="9">
    <location>
        <begin position="138"/>
        <end position="163"/>
    </location>
</feature>
<protein>
    <submittedName>
        <fullName evidence="11">Phosphoglycerol transferase MdoB-like AlkP superfamily enzyme</fullName>
    </submittedName>
</protein>
<feature type="transmembrane region" description="Helical" evidence="9">
    <location>
        <begin position="94"/>
        <end position="118"/>
    </location>
</feature>
<dbReference type="SUPFAM" id="SSF53649">
    <property type="entry name" value="Alkaline phosphatase-like"/>
    <property type="match status" value="1"/>
</dbReference>
<evidence type="ECO:0000256" key="5">
    <source>
        <dbReference type="ARBA" id="ARBA00023136"/>
    </source>
</evidence>
<keyword evidence="4 9" id="KW-1133">Transmembrane helix</keyword>
<dbReference type="RefSeq" id="WP_133539355.1">
    <property type="nucleotide sequence ID" value="NZ_SNXI01000005.1"/>
</dbReference>
<gene>
    <name evidence="11" type="ORF">DEU29_105166</name>
</gene>
<dbReference type="GO" id="GO:0005886">
    <property type="term" value="C:plasma membrane"/>
    <property type="evidence" value="ECO:0007669"/>
    <property type="project" value="UniProtKB-SubCell"/>
</dbReference>
<feature type="domain" description="Sulfatase N-terminal" evidence="10">
    <location>
        <begin position="295"/>
        <end position="563"/>
    </location>
</feature>
<name>A0A4R6PIV3_9GAMM</name>
<keyword evidence="7" id="KW-0464">Manganese</keyword>
<evidence type="ECO:0000256" key="9">
    <source>
        <dbReference type="SAM" id="Phobius"/>
    </source>
</evidence>
<feature type="active site" evidence="6">
    <location>
        <position position="341"/>
    </location>
</feature>
<reference evidence="11 12" key="1">
    <citation type="submission" date="2019-03" db="EMBL/GenBank/DDBJ databases">
        <title>Freshwater and sediment microbial communities from various areas in North America, analyzing microbe dynamics in response to fracking.</title>
        <authorList>
            <person name="Lamendella R."/>
        </authorList>
    </citation>
    <scope>NUCLEOTIDE SEQUENCE [LARGE SCALE GENOMIC DNA]</scope>
    <source>
        <strain evidence="11 12">18_TX</strain>
    </source>
</reference>
<evidence type="ECO:0000256" key="2">
    <source>
        <dbReference type="ARBA" id="ARBA00022475"/>
    </source>
</evidence>
<dbReference type="InterPro" id="IPR000917">
    <property type="entry name" value="Sulfatase_N"/>
</dbReference>
<evidence type="ECO:0000259" key="10">
    <source>
        <dbReference type="Pfam" id="PF00884"/>
    </source>
</evidence>
<sequence>MRAIKNLSRSLALFKPLGYFTVIALVLLSVSRLILASLYVNRVENAVSWSEFFLLGLRADIIQVGYFTLIPLLVLLPFITILHKPAAQRWWRRLLTLWVLFYTLILWFMEVSTPAFLAQYDTRPNRLFFEYLAYPKEVFSTLIHGFAGWLAAGIVSTLIFIVISYRCCRATEYRFKPRAVGRRYVMLILPILVVSSVLGIRSTLAHRPANPAFFAVTSDAMVNSLILNSTYTVEYALYNLKHEAAANTVYGDLTPDQVVEEIRQTPHLKQQEFPFTDYPTVHYQQATRTRSRPLNIVIILQESLGATFVESLGGLPVTPNLERLKQQGWWFENLYATGIRSVRGIEAVISGFLPSRARSTVKLSASQRQFFTLADLLKRKGYQTEFIYGGQSHFDNMANFFVGNGFDSIIDQDDYPNPKFVGSWGVSDQDLLNKLHQRLSQTSADKPQFTLAFTSSNHEPFEFPDDQIVLAEQPRNTVNNAVKYADYALGEFINRAQQSDYWENTLFLIVADHDTRVYGDELVPVSKFHIPGLILGADIEPRKISAVSSQIDLAPTMLSLAGVSAYVPTVGQDLSAPTMQPANRAMMQFGDNYGWLERTKSGEQLTVLQVDRSVQKFEYSPSSHRLKPIQQRPDAIQINKITAYAMLPSILYQQRAYFVPETAIASQ</sequence>
<comment type="caution">
    <text evidence="11">The sequence shown here is derived from an EMBL/GenBank/DDBJ whole genome shotgun (WGS) entry which is preliminary data.</text>
</comment>
<dbReference type="Gene3D" id="3.30.1120.80">
    <property type="match status" value="1"/>
</dbReference>
<evidence type="ECO:0000256" key="4">
    <source>
        <dbReference type="ARBA" id="ARBA00022989"/>
    </source>
</evidence>
<feature type="transmembrane region" description="Helical" evidence="9">
    <location>
        <begin position="184"/>
        <end position="204"/>
    </location>
</feature>
<evidence type="ECO:0000256" key="6">
    <source>
        <dbReference type="PIRSR" id="PIRSR005091-1"/>
    </source>
</evidence>
<keyword evidence="7" id="KW-0479">Metal-binding</keyword>
<keyword evidence="2" id="KW-1003">Cell membrane</keyword>
<evidence type="ECO:0000313" key="11">
    <source>
        <dbReference type="EMBL" id="TDP38314.1"/>
    </source>
</evidence>
<dbReference type="GO" id="GO:0016740">
    <property type="term" value="F:transferase activity"/>
    <property type="evidence" value="ECO:0007669"/>
    <property type="project" value="UniProtKB-KW"/>
</dbReference>
<dbReference type="Proteomes" id="UP000295531">
    <property type="component" value="Unassembled WGS sequence"/>
</dbReference>
<feature type="binding site" evidence="8">
    <location>
        <position position="302"/>
    </location>
    <ligand>
        <name>Mn(2+)</name>
        <dbReference type="ChEBI" id="CHEBI:29035"/>
    </ligand>
</feature>
<dbReference type="CDD" id="cd16015">
    <property type="entry name" value="LTA_synthase"/>
    <property type="match status" value="1"/>
</dbReference>
<evidence type="ECO:0000256" key="3">
    <source>
        <dbReference type="ARBA" id="ARBA00022692"/>
    </source>
</evidence>
<evidence type="ECO:0000256" key="1">
    <source>
        <dbReference type="ARBA" id="ARBA00004651"/>
    </source>
</evidence>
<feature type="binding site" evidence="7">
    <location>
        <position position="458"/>
    </location>
    <ligand>
        <name>substrate</name>
    </ligand>
</feature>
<feature type="binding site" evidence="8">
    <location>
        <position position="513"/>
    </location>
    <ligand>
        <name>Mn(2+)</name>
        <dbReference type="ChEBI" id="CHEBI:29035"/>
    </ligand>
</feature>
<feature type="transmembrane region" description="Helical" evidence="9">
    <location>
        <begin position="20"/>
        <end position="41"/>
    </location>
</feature>
<dbReference type="Gene3D" id="3.40.720.10">
    <property type="entry name" value="Alkaline Phosphatase, subunit A"/>
    <property type="match status" value="1"/>
</dbReference>
<comment type="subcellular location">
    <subcellularLocation>
        <location evidence="1">Cell membrane</location>
        <topology evidence="1">Multi-pass membrane protein</topology>
    </subcellularLocation>
</comment>
<dbReference type="PIRSF" id="PIRSF005091">
    <property type="entry name" value="Mmb_sulf_HI1246"/>
    <property type="match status" value="1"/>
</dbReference>
<keyword evidence="11" id="KW-0808">Transferase</keyword>
<dbReference type="Pfam" id="PF00884">
    <property type="entry name" value="Sulfatase"/>
    <property type="match status" value="1"/>
</dbReference>
<organism evidence="11 12">
    <name type="scientific">Idiomarina aquatica</name>
    <dbReference type="NCBI Taxonomy" id="1327752"/>
    <lineage>
        <taxon>Bacteria</taxon>
        <taxon>Pseudomonadati</taxon>
        <taxon>Pseudomonadota</taxon>
        <taxon>Gammaproteobacteria</taxon>
        <taxon>Alteromonadales</taxon>
        <taxon>Idiomarinaceae</taxon>
        <taxon>Idiomarina</taxon>
    </lineage>
</organism>
<dbReference type="OrthoDB" id="9760224at2"/>
<evidence type="ECO:0000256" key="8">
    <source>
        <dbReference type="PIRSR" id="PIRSR005091-3"/>
    </source>
</evidence>
<dbReference type="AlphaFoldDB" id="A0A4R6PIV3"/>
<dbReference type="InterPro" id="IPR017850">
    <property type="entry name" value="Alkaline_phosphatase_core_sf"/>
</dbReference>
<accession>A0A4R6PIV3</accession>
<proteinExistence type="predicted"/>
<dbReference type="PANTHER" id="PTHR47371">
    <property type="entry name" value="LIPOTEICHOIC ACID SYNTHASE"/>
    <property type="match status" value="1"/>
</dbReference>
<keyword evidence="3 9" id="KW-0812">Transmembrane</keyword>
<feature type="binding site" evidence="8">
    <location>
        <position position="512"/>
    </location>
    <ligand>
        <name>Mn(2+)</name>
        <dbReference type="ChEBI" id="CHEBI:29035"/>
    </ligand>
</feature>
<dbReference type="EMBL" id="SNXI01000005">
    <property type="protein sequence ID" value="TDP38314.1"/>
    <property type="molecule type" value="Genomic_DNA"/>
</dbReference>
<keyword evidence="5 9" id="KW-0472">Membrane</keyword>
<feature type="transmembrane region" description="Helical" evidence="9">
    <location>
        <begin position="61"/>
        <end position="82"/>
    </location>
</feature>
<evidence type="ECO:0000313" key="12">
    <source>
        <dbReference type="Proteomes" id="UP000295531"/>
    </source>
</evidence>
<keyword evidence="12" id="KW-1185">Reference proteome</keyword>
<dbReference type="InterPro" id="IPR050448">
    <property type="entry name" value="OpgB/LTA_synthase_biosynth"/>
</dbReference>
<dbReference type="InterPro" id="IPR012160">
    <property type="entry name" value="LtaS-like"/>
</dbReference>